<name>A0A0A9BHC3_ARUDO</name>
<accession>A0A0A9BHC3</accession>
<dbReference type="AlphaFoldDB" id="A0A0A9BHC3"/>
<protein>
    <submittedName>
        <fullName evidence="1">Uncharacterized protein</fullName>
    </submittedName>
</protein>
<reference evidence="1" key="1">
    <citation type="submission" date="2014-09" db="EMBL/GenBank/DDBJ databases">
        <authorList>
            <person name="Magalhaes I.L.F."/>
            <person name="Oliveira U."/>
            <person name="Santos F.R."/>
            <person name="Vidigal T.H.D.A."/>
            <person name="Brescovit A.D."/>
            <person name="Santos A.J."/>
        </authorList>
    </citation>
    <scope>NUCLEOTIDE SEQUENCE</scope>
    <source>
        <tissue evidence="1">Shoot tissue taken approximately 20 cm above the soil surface</tissue>
    </source>
</reference>
<dbReference type="EMBL" id="GBRH01235139">
    <property type="protein sequence ID" value="JAD62756.1"/>
    <property type="molecule type" value="Transcribed_RNA"/>
</dbReference>
<sequence>MSFFASSQCLGWECTLLVSSIGLYHP</sequence>
<proteinExistence type="predicted"/>
<evidence type="ECO:0000313" key="1">
    <source>
        <dbReference type="EMBL" id="JAD62756.1"/>
    </source>
</evidence>
<organism evidence="1">
    <name type="scientific">Arundo donax</name>
    <name type="common">Giant reed</name>
    <name type="synonym">Donax arundinaceus</name>
    <dbReference type="NCBI Taxonomy" id="35708"/>
    <lineage>
        <taxon>Eukaryota</taxon>
        <taxon>Viridiplantae</taxon>
        <taxon>Streptophyta</taxon>
        <taxon>Embryophyta</taxon>
        <taxon>Tracheophyta</taxon>
        <taxon>Spermatophyta</taxon>
        <taxon>Magnoliopsida</taxon>
        <taxon>Liliopsida</taxon>
        <taxon>Poales</taxon>
        <taxon>Poaceae</taxon>
        <taxon>PACMAD clade</taxon>
        <taxon>Arundinoideae</taxon>
        <taxon>Arundineae</taxon>
        <taxon>Arundo</taxon>
    </lineage>
</organism>
<reference evidence="1" key="2">
    <citation type="journal article" date="2015" name="Data Brief">
        <title>Shoot transcriptome of the giant reed, Arundo donax.</title>
        <authorList>
            <person name="Barrero R.A."/>
            <person name="Guerrero F.D."/>
            <person name="Moolhuijzen P."/>
            <person name="Goolsby J.A."/>
            <person name="Tidwell J."/>
            <person name="Bellgard S.E."/>
            <person name="Bellgard M.I."/>
        </authorList>
    </citation>
    <scope>NUCLEOTIDE SEQUENCE</scope>
    <source>
        <tissue evidence="1">Shoot tissue taken approximately 20 cm above the soil surface</tissue>
    </source>
</reference>